<organism evidence="4 5">
    <name type="scientific">Knipowitschia caucasica</name>
    <name type="common">Caucasian dwarf goby</name>
    <name type="synonym">Pomatoschistus caucasicus</name>
    <dbReference type="NCBI Taxonomy" id="637954"/>
    <lineage>
        <taxon>Eukaryota</taxon>
        <taxon>Metazoa</taxon>
        <taxon>Chordata</taxon>
        <taxon>Craniata</taxon>
        <taxon>Vertebrata</taxon>
        <taxon>Euteleostomi</taxon>
        <taxon>Actinopterygii</taxon>
        <taxon>Neopterygii</taxon>
        <taxon>Teleostei</taxon>
        <taxon>Neoteleostei</taxon>
        <taxon>Acanthomorphata</taxon>
        <taxon>Gobiaria</taxon>
        <taxon>Gobiiformes</taxon>
        <taxon>Gobioidei</taxon>
        <taxon>Gobiidae</taxon>
        <taxon>Gobiinae</taxon>
        <taxon>Knipowitschia</taxon>
    </lineage>
</organism>
<feature type="compositionally biased region" description="Basic and acidic residues" evidence="2">
    <location>
        <begin position="356"/>
        <end position="379"/>
    </location>
</feature>
<accession>A0AAV2M819</accession>
<dbReference type="EMBL" id="OZ035828">
    <property type="protein sequence ID" value="CAL1609495.1"/>
    <property type="molecule type" value="Genomic_DNA"/>
</dbReference>
<dbReference type="AlphaFoldDB" id="A0AAV2M819"/>
<dbReference type="PROSITE" id="PS50157">
    <property type="entry name" value="ZINC_FINGER_C2H2_2"/>
    <property type="match status" value="1"/>
</dbReference>
<feature type="domain" description="C2H2-type" evidence="3">
    <location>
        <begin position="81"/>
        <end position="110"/>
    </location>
</feature>
<dbReference type="InterPro" id="IPR013087">
    <property type="entry name" value="Znf_C2H2_type"/>
</dbReference>
<feature type="compositionally biased region" description="Polar residues" evidence="2">
    <location>
        <begin position="389"/>
        <end position="398"/>
    </location>
</feature>
<evidence type="ECO:0000313" key="5">
    <source>
        <dbReference type="Proteomes" id="UP001497482"/>
    </source>
</evidence>
<proteinExistence type="predicted"/>
<protein>
    <recommendedName>
        <fullName evidence="3">C2H2-type domain-containing protein</fullName>
    </recommendedName>
</protein>
<evidence type="ECO:0000256" key="1">
    <source>
        <dbReference type="PROSITE-ProRule" id="PRU00042"/>
    </source>
</evidence>
<reference evidence="4 5" key="1">
    <citation type="submission" date="2024-04" db="EMBL/GenBank/DDBJ databases">
        <authorList>
            <person name="Waldvogel A.-M."/>
            <person name="Schoenle A."/>
        </authorList>
    </citation>
    <scope>NUCLEOTIDE SEQUENCE [LARGE SCALE GENOMIC DNA]</scope>
</reference>
<keyword evidence="1" id="KW-0862">Zinc</keyword>
<dbReference type="GO" id="GO:0008270">
    <property type="term" value="F:zinc ion binding"/>
    <property type="evidence" value="ECO:0007669"/>
    <property type="project" value="UniProtKB-KW"/>
</dbReference>
<sequence length="424" mass="45662">MNGKHSQEEVEDPNEELYTTIKIMASEGGKPKGPDVRLGINQHYPSFKPPPFPYHSRSHASVASATNFTTHNIPQTFSTAIRCTKCGNSFDNMPELHQHILACANASDKKRYTPKKNPIPLKEIVKSPNGVVSPSAAAGQGAFRRMGQPKRLNFNTESGKTKMSALSRKKNQLVQKAISQKNKFAPSPKTSPVKAEEELVSPNSNICPHCSREFTYNASLTKHCLNCPMKPVVKKGKKSAAAEVKKERTATPVTDKTMSLRKKAAEPEPLQTEPEAKPLGKTRARSSGAAEPEPTQTSKGKGGPGRPKRPASLSEAKPPALKKAKKGSPQSAAPPAIAEPPVDPSQKPATSKPQPKGKDTVPKKPAELKTPPVKKERFSLRSRSGGPITRSSQATSPGNAEEQASDEPKDTVTVVAAVETHLLQ</sequence>
<dbReference type="Proteomes" id="UP001497482">
    <property type="component" value="Chromosome 6"/>
</dbReference>
<feature type="region of interest" description="Disordered" evidence="2">
    <location>
        <begin position="238"/>
        <end position="411"/>
    </location>
</feature>
<evidence type="ECO:0000256" key="2">
    <source>
        <dbReference type="SAM" id="MobiDB-lite"/>
    </source>
</evidence>
<keyword evidence="1" id="KW-0479">Metal-binding</keyword>
<keyword evidence="5" id="KW-1185">Reference proteome</keyword>
<name>A0AAV2M819_KNICA</name>
<evidence type="ECO:0000259" key="3">
    <source>
        <dbReference type="PROSITE" id="PS50157"/>
    </source>
</evidence>
<gene>
    <name evidence="4" type="ORF">KC01_LOCUS36222</name>
</gene>
<evidence type="ECO:0000313" key="4">
    <source>
        <dbReference type="EMBL" id="CAL1609495.1"/>
    </source>
</evidence>
<keyword evidence="1" id="KW-0863">Zinc-finger</keyword>